<accession>A0A8J6H5K6</accession>
<dbReference type="InterPro" id="IPR033551">
    <property type="entry name" value="DRC7/lobo"/>
</dbReference>
<reference evidence="9" key="1">
    <citation type="journal article" date="2020" name="J Insects Food Feed">
        <title>The yellow mealworm (Tenebrio molitor) genome: a resource for the emerging insects as food and feed industry.</title>
        <authorList>
            <person name="Eriksson T."/>
            <person name="Andere A."/>
            <person name="Kelstrup H."/>
            <person name="Emery V."/>
            <person name="Picard C."/>
        </authorList>
    </citation>
    <scope>NUCLEOTIDE SEQUENCE</scope>
    <source>
        <strain evidence="9">Stoneville</strain>
        <tissue evidence="9">Whole head</tissue>
    </source>
</reference>
<dbReference type="GO" id="GO:0031514">
    <property type="term" value="C:motile cilium"/>
    <property type="evidence" value="ECO:0007669"/>
    <property type="project" value="TreeGrafter"/>
</dbReference>
<dbReference type="Pfam" id="PF24671">
    <property type="entry name" value="DRC7_C"/>
    <property type="match status" value="1"/>
</dbReference>
<dbReference type="PANTHER" id="PTHR35249:SF2">
    <property type="entry name" value="DYNEIN REGULATORY COMPLEX SUBUNIT 7"/>
    <property type="match status" value="1"/>
</dbReference>
<feature type="compositionally biased region" description="Basic and acidic residues" evidence="5">
    <location>
        <begin position="262"/>
        <end position="281"/>
    </location>
</feature>
<evidence type="ECO:0000256" key="5">
    <source>
        <dbReference type="SAM" id="MobiDB-lite"/>
    </source>
</evidence>
<dbReference type="Pfam" id="PF24667">
    <property type="entry name" value="MORN_DRC7"/>
    <property type="match status" value="1"/>
</dbReference>
<feature type="coiled-coil region" evidence="4">
    <location>
        <begin position="745"/>
        <end position="777"/>
    </location>
</feature>
<keyword evidence="2" id="KW-0963">Cytoplasm</keyword>
<comment type="subcellular location">
    <subcellularLocation>
        <location evidence="1">Cytoplasm</location>
        <location evidence="1">Cytoskeleton</location>
    </subcellularLocation>
</comment>
<evidence type="ECO:0000313" key="10">
    <source>
        <dbReference type="Proteomes" id="UP000719412"/>
    </source>
</evidence>
<evidence type="ECO:0000256" key="1">
    <source>
        <dbReference type="ARBA" id="ARBA00004245"/>
    </source>
</evidence>
<gene>
    <name evidence="9" type="ORF">GEV33_014271</name>
</gene>
<feature type="region of interest" description="Disordered" evidence="5">
    <location>
        <begin position="302"/>
        <end position="329"/>
    </location>
</feature>
<evidence type="ECO:0000256" key="4">
    <source>
        <dbReference type="SAM" id="Coils"/>
    </source>
</evidence>
<reference evidence="9" key="2">
    <citation type="submission" date="2021-08" db="EMBL/GenBank/DDBJ databases">
        <authorList>
            <person name="Eriksson T."/>
        </authorList>
    </citation>
    <scope>NUCLEOTIDE SEQUENCE</scope>
    <source>
        <strain evidence="9">Stoneville</strain>
        <tissue evidence="9">Whole head</tissue>
    </source>
</reference>
<dbReference type="AlphaFoldDB" id="A0A8J6H5K6"/>
<feature type="domain" description="CEP76/DRC7 peptidase-like" evidence="6">
    <location>
        <begin position="334"/>
        <end position="406"/>
    </location>
</feature>
<evidence type="ECO:0000256" key="3">
    <source>
        <dbReference type="ARBA" id="ARBA00023212"/>
    </source>
</evidence>
<dbReference type="Pfam" id="PF24656">
    <property type="entry name" value="CEPT76_peptidase"/>
    <property type="match status" value="1"/>
</dbReference>
<proteinExistence type="predicted"/>
<keyword evidence="4" id="KW-0175">Coiled coil</keyword>
<sequence length="893" mass="103482">MVRILVVDVKVTVFREQWSFFALVEAKGKSSTVTQSTAWRGCKNPHGRGSERTVISAPNLKSHLLRSGGRGGTRGGGPHGAGDILISNRQCSGRRRPGVPPPPPIAYACRGRWRRRQPRGTGGRGGRRELAVRRPLECPLFVPTEDGEGLNNTCGSRAGAGAGFGGAKKTRRNAGRTGFEVRGVGGRGRPCWDGNKVSVHPNRFYSPHTTFIRRSGQPHELACVLCSLLIGLGYDAYVVFGYAVRDVTLRIMTRVDSPYPPDEEKEHEHDEDQDNKKYTVKPPRDLRSKFLLMMEQKEADKIKAEAERQAELERQKEEEDEKPPPDDLEGMRFHFWVLIRTEGRPVDEVTFVEPSTGTAHPIDSPFYSGIESVWNHLNYWVNMQDCKEGLGKIDYNLHDVEKWEHLLIGEPTQWRETKLNLNMDDDEIALAKIMEEKHLDMPISWSMKIHIPHKVLKQKYPDGMNTTWYKRTLVEEYASYVQYDGLVTKITRFKDFDCTICTRVEHLYEHRQDRLQKIVFDVQTDMITEYFGPGREDAVIEHSYCAKETGNCKRIIKFNPRARHDGLEKIEVESEHMVENYVDREDLFYYREVFYARKGHPPPGFTEGHRKLILRIVEKFKRNAKLPSRQDIATREFAIVDRQIHLQYHFGEGKVTASTRNFTKPAIAETGEGMMFTPELTSGYIADIGAKPPRQLELFLLFHKMLEEEEKSLARIREIEDQIAEFLLLRDHEMAFPKLEVSLFNVEQNEEYRQGMLEKEKAEQEHKEKEIEDAGVEYLAPYLNKLKNPESLTPSQAFKLKEECLNEFKQLLLNRAISIQKQFEFWTQYLKEKQQWYSINQDTILEEDEIKYFQDVNDLNFLLQCYEIRLSRHRDLSPIRCVLIADMRLFYAT</sequence>
<dbReference type="GO" id="GO:0030317">
    <property type="term" value="P:flagellated sperm motility"/>
    <property type="evidence" value="ECO:0007669"/>
    <property type="project" value="TreeGrafter"/>
</dbReference>
<dbReference type="PANTHER" id="PTHR35249">
    <property type="entry name" value="DYNEIN REGULATORY COMPLEX SUBUNIT 7"/>
    <property type="match status" value="1"/>
</dbReference>
<keyword evidence="3" id="KW-0206">Cytoskeleton</keyword>
<feature type="region of interest" description="Disordered" evidence="5">
    <location>
        <begin position="256"/>
        <end position="281"/>
    </location>
</feature>
<keyword evidence="10" id="KW-1185">Reference proteome</keyword>
<name>A0A8J6H5K6_TENMO</name>
<protein>
    <recommendedName>
        <fullName evidence="11">Dynein regulatory complex subunit 7</fullName>
    </recommendedName>
</protein>
<dbReference type="EMBL" id="JABDTM020028697">
    <property type="protein sequence ID" value="KAH0808519.1"/>
    <property type="molecule type" value="Genomic_DNA"/>
</dbReference>
<evidence type="ECO:0000313" key="9">
    <source>
        <dbReference type="EMBL" id="KAH0808519.1"/>
    </source>
</evidence>
<dbReference type="GO" id="GO:0005856">
    <property type="term" value="C:cytoskeleton"/>
    <property type="evidence" value="ECO:0007669"/>
    <property type="project" value="UniProtKB-SubCell"/>
</dbReference>
<evidence type="ECO:0000259" key="7">
    <source>
        <dbReference type="Pfam" id="PF24667"/>
    </source>
</evidence>
<evidence type="ECO:0008006" key="11">
    <source>
        <dbReference type="Google" id="ProtNLM"/>
    </source>
</evidence>
<feature type="domain" description="Dynein regulatory complex subunit 7 MORN" evidence="7">
    <location>
        <begin position="461"/>
        <end position="742"/>
    </location>
</feature>
<dbReference type="InterPro" id="IPR056291">
    <property type="entry name" value="MORN_DRC7"/>
</dbReference>
<comment type="caution">
    <text evidence="9">The sequence shown here is derived from an EMBL/GenBank/DDBJ whole genome shotgun (WGS) entry which is preliminary data.</text>
</comment>
<feature type="domain" description="Dynein regulatory complex subunit 7 C-terminal" evidence="8">
    <location>
        <begin position="791"/>
        <end position="881"/>
    </location>
</feature>
<dbReference type="Proteomes" id="UP000719412">
    <property type="component" value="Unassembled WGS sequence"/>
</dbReference>
<dbReference type="InterPro" id="IPR056290">
    <property type="entry name" value="CEPT76/DRC7_peptidase-like_dom"/>
</dbReference>
<organism evidence="9 10">
    <name type="scientific">Tenebrio molitor</name>
    <name type="common">Yellow mealworm beetle</name>
    <dbReference type="NCBI Taxonomy" id="7067"/>
    <lineage>
        <taxon>Eukaryota</taxon>
        <taxon>Metazoa</taxon>
        <taxon>Ecdysozoa</taxon>
        <taxon>Arthropoda</taxon>
        <taxon>Hexapoda</taxon>
        <taxon>Insecta</taxon>
        <taxon>Pterygota</taxon>
        <taxon>Neoptera</taxon>
        <taxon>Endopterygota</taxon>
        <taxon>Coleoptera</taxon>
        <taxon>Polyphaga</taxon>
        <taxon>Cucujiformia</taxon>
        <taxon>Tenebrionidae</taxon>
        <taxon>Tenebrio</taxon>
    </lineage>
</organism>
<evidence type="ECO:0000259" key="6">
    <source>
        <dbReference type="Pfam" id="PF24656"/>
    </source>
</evidence>
<evidence type="ECO:0000259" key="8">
    <source>
        <dbReference type="Pfam" id="PF24671"/>
    </source>
</evidence>
<evidence type="ECO:0000256" key="2">
    <source>
        <dbReference type="ARBA" id="ARBA00022490"/>
    </source>
</evidence>
<dbReference type="InterPro" id="IPR056292">
    <property type="entry name" value="DRC7_C"/>
</dbReference>